<feature type="region of interest" description="Disordered" evidence="1">
    <location>
        <begin position="79"/>
        <end position="105"/>
    </location>
</feature>
<sequence length="105" mass="10309">MDTASVSVDTDPSGSGTCSGWGWGSEGTGYGSVTSSDEDGTSPVGGVGDIGLVGLLGGWTLNVLNWVTVTSSALGSTCLSQGSTWGSSGRAGEDNSSNGGELHFD</sequence>
<dbReference type="Proteomes" id="UP000322873">
    <property type="component" value="Unassembled WGS sequence"/>
</dbReference>
<name>A0A5M9J8K9_MONFR</name>
<reference evidence="2 3" key="1">
    <citation type="submission" date="2019-06" db="EMBL/GenBank/DDBJ databases">
        <title>Genome Sequence of the Brown Rot Fungal Pathogen Monilinia fructicola.</title>
        <authorList>
            <person name="De Miccolis Angelini R.M."/>
            <person name="Landi L."/>
            <person name="Abate D."/>
            <person name="Pollastro S."/>
            <person name="Romanazzi G."/>
            <person name="Faretra F."/>
        </authorList>
    </citation>
    <scope>NUCLEOTIDE SEQUENCE [LARGE SCALE GENOMIC DNA]</scope>
    <source>
        <strain evidence="2 3">Mfrc123</strain>
    </source>
</reference>
<proteinExistence type="predicted"/>
<protein>
    <submittedName>
        <fullName evidence="2">Uncharacterized protein</fullName>
    </submittedName>
</protein>
<evidence type="ECO:0000313" key="3">
    <source>
        <dbReference type="Proteomes" id="UP000322873"/>
    </source>
</evidence>
<evidence type="ECO:0000313" key="2">
    <source>
        <dbReference type="EMBL" id="KAA8564623.1"/>
    </source>
</evidence>
<dbReference type="EMBL" id="VICG01000015">
    <property type="protein sequence ID" value="KAA8564623.1"/>
    <property type="molecule type" value="Genomic_DNA"/>
</dbReference>
<accession>A0A5M9J8K9</accession>
<feature type="region of interest" description="Disordered" evidence="1">
    <location>
        <begin position="1"/>
        <end position="47"/>
    </location>
</feature>
<keyword evidence="3" id="KW-1185">Reference proteome</keyword>
<feature type="compositionally biased region" description="Gly residues" evidence="1">
    <location>
        <begin position="17"/>
        <end position="30"/>
    </location>
</feature>
<dbReference type="AlphaFoldDB" id="A0A5M9J8K9"/>
<feature type="compositionally biased region" description="Polar residues" evidence="1">
    <location>
        <begin position="1"/>
        <end position="12"/>
    </location>
</feature>
<comment type="caution">
    <text evidence="2">The sequence shown here is derived from an EMBL/GenBank/DDBJ whole genome shotgun (WGS) entry which is preliminary data.</text>
</comment>
<organism evidence="2 3">
    <name type="scientific">Monilinia fructicola</name>
    <name type="common">Brown rot fungus</name>
    <name type="synonym">Ciboria fructicola</name>
    <dbReference type="NCBI Taxonomy" id="38448"/>
    <lineage>
        <taxon>Eukaryota</taxon>
        <taxon>Fungi</taxon>
        <taxon>Dikarya</taxon>
        <taxon>Ascomycota</taxon>
        <taxon>Pezizomycotina</taxon>
        <taxon>Leotiomycetes</taxon>
        <taxon>Helotiales</taxon>
        <taxon>Sclerotiniaceae</taxon>
        <taxon>Monilinia</taxon>
    </lineage>
</organism>
<evidence type="ECO:0000256" key="1">
    <source>
        <dbReference type="SAM" id="MobiDB-lite"/>
    </source>
</evidence>
<gene>
    <name evidence="2" type="ORF">EYC84_011534</name>
</gene>